<comment type="similarity">
    <text evidence="2">Belongs to the CEP63 family.</text>
</comment>
<gene>
    <name evidence="9" type="ORF">SKAU_G00079810</name>
</gene>
<evidence type="ECO:0000256" key="6">
    <source>
        <dbReference type="SAM" id="MobiDB-lite"/>
    </source>
</evidence>
<sequence length="629" mass="72135">MQCKQERNSSSSVKCPVNVCVTFGLLQGMSCEADLEELLHQIDIMVSHRRQEWAGQNQELQTRLQARETQLIHSRMQVRDLQREAEESERVRRETARGFEHRLGSLHSELEKLRDSYGRLQDHHRREEIRAAQEKDTSFESDSLSRKLEELQTKSREWEKQTYLHQKDLAALQVNRKLLAAKCQLFQLQSERYQGPLAGDRRGETQKEVTEVQARLEEAQEVAQVKGVTAGQLREALASRRDARVEKENFLSGVCTLQQESQDEVDKLRAELQARDDLLQATQLEGKRWKREADRLREQLSAQEIATRLERESKERIMGKELRDLREKAESLQRQLETSIQQEELLRADIIQLQIGLESSNAQAKQLKYALDEKEEMLRDLEHAGKHKDNEIVTLKEQLVQREATRAESLHLRAQLTDSESTVASANHRAAQLQRELQSITGKATEYQVAKIQLEALRLENKKLKQLISEMESNTSSVLGPLGNLPAGNVICDVSSDSGQWEGEWQLGETGCSMEDPCSAIRHVSPQPASWEQTEATGYPPAQSPTPKPQDRYYPHGNREEDLTAKVDRVAPLEPSLLKSPREQFLQEEEQRMRRLERHFDSYIQELHSATQRTLLKYGIGHPGDGGSS</sequence>
<evidence type="ECO:0000313" key="10">
    <source>
        <dbReference type="Proteomes" id="UP001152622"/>
    </source>
</evidence>
<feature type="domain" description="CEP63/Deup1 CEP152 binding coiled coil" evidence="8">
    <location>
        <begin position="584"/>
        <end position="618"/>
    </location>
</feature>
<dbReference type="OrthoDB" id="8923091at2759"/>
<feature type="compositionally biased region" description="Polar residues" evidence="6">
    <location>
        <begin position="527"/>
        <end position="536"/>
    </location>
</feature>
<feature type="region of interest" description="Disordered" evidence="6">
    <location>
        <begin position="525"/>
        <end position="562"/>
    </location>
</feature>
<keyword evidence="3" id="KW-0963">Cytoplasm</keyword>
<evidence type="ECO:0000256" key="2">
    <source>
        <dbReference type="ARBA" id="ARBA00007181"/>
    </source>
</evidence>
<evidence type="ECO:0000256" key="1">
    <source>
        <dbReference type="ARBA" id="ARBA00004496"/>
    </source>
</evidence>
<name>A0A9Q1J5H6_SYNKA</name>
<dbReference type="Proteomes" id="UP001152622">
    <property type="component" value="Chromosome 3"/>
</dbReference>
<evidence type="ECO:0000313" key="9">
    <source>
        <dbReference type="EMBL" id="KAJ8367953.1"/>
    </source>
</evidence>
<organism evidence="9 10">
    <name type="scientific">Synaphobranchus kaupii</name>
    <name type="common">Kaup's arrowtooth eel</name>
    <dbReference type="NCBI Taxonomy" id="118154"/>
    <lineage>
        <taxon>Eukaryota</taxon>
        <taxon>Metazoa</taxon>
        <taxon>Chordata</taxon>
        <taxon>Craniata</taxon>
        <taxon>Vertebrata</taxon>
        <taxon>Euteleostomi</taxon>
        <taxon>Actinopterygii</taxon>
        <taxon>Neopterygii</taxon>
        <taxon>Teleostei</taxon>
        <taxon>Anguilliformes</taxon>
        <taxon>Synaphobranchidae</taxon>
        <taxon>Synaphobranchus</taxon>
    </lineage>
</organism>
<dbReference type="PANTHER" id="PTHR18875">
    <property type="entry name" value="SARCOMA ANTIGEN NY-SAR-24/CYTOSKELETAL PROTEIN SOJO"/>
    <property type="match status" value="1"/>
</dbReference>
<dbReference type="InterPro" id="IPR057656">
    <property type="entry name" value="CEP63/Deup1_CC"/>
</dbReference>
<reference evidence="9" key="1">
    <citation type="journal article" date="2023" name="Science">
        <title>Genome structures resolve the early diversification of teleost fishes.</title>
        <authorList>
            <person name="Parey E."/>
            <person name="Louis A."/>
            <person name="Montfort J."/>
            <person name="Bouchez O."/>
            <person name="Roques C."/>
            <person name="Iampietro C."/>
            <person name="Lluch J."/>
            <person name="Castinel A."/>
            <person name="Donnadieu C."/>
            <person name="Desvignes T."/>
            <person name="Floi Bucao C."/>
            <person name="Jouanno E."/>
            <person name="Wen M."/>
            <person name="Mejri S."/>
            <person name="Dirks R."/>
            <person name="Jansen H."/>
            <person name="Henkel C."/>
            <person name="Chen W.J."/>
            <person name="Zahm M."/>
            <person name="Cabau C."/>
            <person name="Klopp C."/>
            <person name="Thompson A.W."/>
            <person name="Robinson-Rechavi M."/>
            <person name="Braasch I."/>
            <person name="Lecointre G."/>
            <person name="Bobe J."/>
            <person name="Postlethwait J.H."/>
            <person name="Berthelot C."/>
            <person name="Roest Crollius H."/>
            <person name="Guiguen Y."/>
        </authorList>
    </citation>
    <scope>NUCLEOTIDE SEQUENCE</scope>
    <source>
        <strain evidence="9">WJC10195</strain>
    </source>
</reference>
<dbReference type="GO" id="GO:0098535">
    <property type="term" value="P:de novo centriole assembly involved in multi-ciliated epithelial cell differentiation"/>
    <property type="evidence" value="ECO:0007669"/>
    <property type="project" value="TreeGrafter"/>
</dbReference>
<proteinExistence type="inferred from homology"/>
<feature type="coiled-coil region" evidence="5">
    <location>
        <begin position="279"/>
        <end position="384"/>
    </location>
</feature>
<dbReference type="InterPro" id="IPR031470">
    <property type="entry name" value="CEP63/Deup1_N"/>
</dbReference>
<dbReference type="Pfam" id="PF25771">
    <property type="entry name" value="CC_CEP152-bind"/>
    <property type="match status" value="1"/>
</dbReference>
<evidence type="ECO:0008006" key="11">
    <source>
        <dbReference type="Google" id="ProtNLM"/>
    </source>
</evidence>
<dbReference type="GO" id="GO:0005737">
    <property type="term" value="C:cytoplasm"/>
    <property type="evidence" value="ECO:0007669"/>
    <property type="project" value="UniProtKB-SubCell"/>
</dbReference>
<evidence type="ECO:0000256" key="4">
    <source>
        <dbReference type="ARBA" id="ARBA00023054"/>
    </source>
</evidence>
<protein>
    <recommendedName>
        <fullName evidence="11">Centrosomal protein of 63 kDa</fullName>
    </recommendedName>
</protein>
<dbReference type="EMBL" id="JAINUF010000003">
    <property type="protein sequence ID" value="KAJ8367953.1"/>
    <property type="molecule type" value="Genomic_DNA"/>
</dbReference>
<evidence type="ECO:0000256" key="3">
    <source>
        <dbReference type="ARBA" id="ARBA00022490"/>
    </source>
</evidence>
<evidence type="ECO:0000259" key="8">
    <source>
        <dbReference type="Pfam" id="PF25771"/>
    </source>
</evidence>
<dbReference type="GO" id="GO:0007099">
    <property type="term" value="P:centriole replication"/>
    <property type="evidence" value="ECO:0007669"/>
    <property type="project" value="TreeGrafter"/>
</dbReference>
<feature type="compositionally biased region" description="Basic and acidic residues" evidence="6">
    <location>
        <begin position="549"/>
        <end position="562"/>
    </location>
</feature>
<feature type="domain" description="CEP63/Deup1 N-terminal" evidence="7">
    <location>
        <begin position="30"/>
        <end position="235"/>
    </location>
</feature>
<feature type="coiled-coil region" evidence="5">
    <location>
        <begin position="416"/>
        <end position="474"/>
    </location>
</feature>
<keyword evidence="4 5" id="KW-0175">Coiled coil</keyword>
<dbReference type="Pfam" id="PF17045">
    <property type="entry name" value="CEP63"/>
    <property type="match status" value="1"/>
</dbReference>
<dbReference type="AlphaFoldDB" id="A0A9Q1J5H6"/>
<comment type="caution">
    <text evidence="9">The sequence shown here is derived from an EMBL/GenBank/DDBJ whole genome shotgun (WGS) entry which is preliminary data.</text>
</comment>
<comment type="subcellular location">
    <subcellularLocation>
        <location evidence="1">Cytoplasm</location>
    </subcellularLocation>
</comment>
<feature type="coiled-coil region" evidence="5">
    <location>
        <begin position="586"/>
        <end position="613"/>
    </location>
</feature>
<accession>A0A9Q1J5H6</accession>
<keyword evidence="10" id="KW-1185">Reference proteome</keyword>
<dbReference type="GO" id="GO:0005814">
    <property type="term" value="C:centriole"/>
    <property type="evidence" value="ECO:0007669"/>
    <property type="project" value="TreeGrafter"/>
</dbReference>
<dbReference type="PANTHER" id="PTHR18875:SF3">
    <property type="entry name" value="CENTROSOMAL PROTEIN OF 63 KDA"/>
    <property type="match status" value="1"/>
</dbReference>
<evidence type="ECO:0000256" key="5">
    <source>
        <dbReference type="SAM" id="Coils"/>
    </source>
</evidence>
<evidence type="ECO:0000259" key="7">
    <source>
        <dbReference type="Pfam" id="PF17045"/>
    </source>
</evidence>